<evidence type="ECO:0000313" key="3">
    <source>
        <dbReference type="Proteomes" id="UP000247922"/>
    </source>
</evidence>
<dbReference type="NCBIfam" id="TIGR03568">
    <property type="entry name" value="NeuC_NnaA"/>
    <property type="match status" value="1"/>
</dbReference>
<proteinExistence type="predicted"/>
<gene>
    <name evidence="2" type="ORF">DES38_10310</name>
</gene>
<dbReference type="PANTHER" id="PTHR43174">
    <property type="entry name" value="UDP-N-ACETYLGLUCOSAMINE 2-EPIMERASE"/>
    <property type="match status" value="1"/>
</dbReference>
<dbReference type="GO" id="GO:0006047">
    <property type="term" value="P:UDP-N-acetylglucosamine metabolic process"/>
    <property type="evidence" value="ECO:0007669"/>
    <property type="project" value="InterPro"/>
</dbReference>
<dbReference type="Gene3D" id="3.40.50.2000">
    <property type="entry name" value="Glycogen Phosphorylase B"/>
    <property type="match status" value="2"/>
</dbReference>
<dbReference type="OrthoDB" id="9803238at2"/>
<organism evidence="2 3">
    <name type="scientific">Streptohalobacillus salinus</name>
    <dbReference type="NCBI Taxonomy" id="621096"/>
    <lineage>
        <taxon>Bacteria</taxon>
        <taxon>Bacillati</taxon>
        <taxon>Bacillota</taxon>
        <taxon>Bacilli</taxon>
        <taxon>Bacillales</taxon>
        <taxon>Bacillaceae</taxon>
        <taxon>Streptohalobacillus</taxon>
    </lineage>
</organism>
<dbReference type="AlphaFoldDB" id="A0A2V3WBP9"/>
<dbReference type="EMBL" id="QJJR01000003">
    <property type="protein sequence ID" value="PXW91995.1"/>
    <property type="molecule type" value="Genomic_DNA"/>
</dbReference>
<dbReference type="InterPro" id="IPR003331">
    <property type="entry name" value="UDP_GlcNAc_Epimerase_2_dom"/>
</dbReference>
<dbReference type="InterPro" id="IPR029767">
    <property type="entry name" value="WecB-like"/>
</dbReference>
<feature type="domain" description="UDP-N-acetylglucosamine 2-epimerase" evidence="1">
    <location>
        <begin position="24"/>
        <end position="369"/>
    </location>
</feature>
<keyword evidence="3" id="KW-1185">Reference proteome</keyword>
<name>A0A2V3WBP9_9BACI</name>
<dbReference type="Pfam" id="PF02350">
    <property type="entry name" value="Epimerase_2"/>
    <property type="match status" value="1"/>
</dbReference>
<dbReference type="InterPro" id="IPR020004">
    <property type="entry name" value="UDP-GlcNAc_Epase"/>
</dbReference>
<evidence type="ECO:0000313" key="2">
    <source>
        <dbReference type="EMBL" id="PXW91995.1"/>
    </source>
</evidence>
<dbReference type="GO" id="GO:0004553">
    <property type="term" value="F:hydrolase activity, hydrolyzing O-glycosyl compounds"/>
    <property type="evidence" value="ECO:0007669"/>
    <property type="project" value="InterPro"/>
</dbReference>
<comment type="caution">
    <text evidence="2">The sequence shown here is derived from an EMBL/GenBank/DDBJ whole genome shotgun (WGS) entry which is preliminary data.</text>
</comment>
<protein>
    <submittedName>
        <fullName evidence="2">GDP/UDP-N,N'-diacetylbacillosamine 2-epimerase (Hydrolysing)</fullName>
    </submittedName>
</protein>
<accession>A0A2V3WBP9</accession>
<dbReference type="RefSeq" id="WP_110250631.1">
    <property type="nucleotide sequence ID" value="NZ_QJJR01000003.1"/>
</dbReference>
<dbReference type="CDD" id="cd03786">
    <property type="entry name" value="GTB_UDP-GlcNAc_2-Epimerase"/>
    <property type="match status" value="1"/>
</dbReference>
<reference evidence="2 3" key="1">
    <citation type="submission" date="2018-05" db="EMBL/GenBank/DDBJ databases">
        <title>Genomic Encyclopedia of Type Strains, Phase IV (KMG-IV): sequencing the most valuable type-strain genomes for metagenomic binning, comparative biology and taxonomic classification.</title>
        <authorList>
            <person name="Goeker M."/>
        </authorList>
    </citation>
    <scope>NUCLEOTIDE SEQUENCE [LARGE SCALE GENOMIC DNA]</scope>
    <source>
        <strain evidence="2 3">DSM 22440</strain>
    </source>
</reference>
<dbReference type="PANTHER" id="PTHR43174:SF3">
    <property type="entry name" value="UDP-N-ACETYLGLUCOSAMINE 2-EPIMERASE"/>
    <property type="match status" value="1"/>
</dbReference>
<dbReference type="Proteomes" id="UP000247922">
    <property type="component" value="Unassembled WGS sequence"/>
</dbReference>
<evidence type="ECO:0000259" key="1">
    <source>
        <dbReference type="Pfam" id="PF02350"/>
    </source>
</evidence>
<sequence length="389" mass="43532">MKKIISILTATRAEYGLLKPIISKLNKVEEFDVRIVATGAHLSPEFGLTYQEIEKDGFVIDEKIEILLSSDTPSSISKSMGLAMISFADYFEKLNPDLLIVLGDRYETLAVATTAMNQRIPIAHLYGGETTEGAIDESIRHAITKLSYLHFTSTNEYRNRVIQLGEHPERVYNVGAIGIENILNEKFLQKEELENELNMSLSKPYAVVTFHPVTLENNSSEKQIESLLEVCKEYKNIDFIFTKANADAEGRVINQFIDRYARENENIFAYTSLGMKRYLSALKHCKVVVGNSSSGLLEAPSFGIPTVNIGDRQKGRLQAGSVINCEPTQGSIHQALDLALSDKFAQEAKKTINPYGEGDTSNKVVEVIKEYVIKNKIDLKKKFYDCEVG</sequence>
<dbReference type="SUPFAM" id="SSF53756">
    <property type="entry name" value="UDP-Glycosyltransferase/glycogen phosphorylase"/>
    <property type="match status" value="1"/>
</dbReference>